<reference evidence="3" key="1">
    <citation type="submission" date="2014-09" db="EMBL/GenBank/DDBJ databases">
        <authorList>
            <person name="Sharma Rahul"/>
            <person name="Thines Marco"/>
        </authorList>
    </citation>
    <scope>NUCLEOTIDE SEQUENCE [LARGE SCALE GENOMIC DNA]</scope>
</reference>
<proteinExistence type="predicted"/>
<evidence type="ECO:0000313" key="2">
    <source>
        <dbReference type="EMBL" id="CEG41567.1"/>
    </source>
</evidence>
<keyword evidence="1" id="KW-0472">Membrane</keyword>
<evidence type="ECO:0000313" key="3">
    <source>
        <dbReference type="Proteomes" id="UP000054928"/>
    </source>
</evidence>
<sequence length="62" mass="7337">MSLSLWIIADLLMLWRCGAMCFMYIRWSFRWLPLLEKASLLEQTTAILPFQSPHHSLLPEDD</sequence>
<dbReference type="AlphaFoldDB" id="A0A0P1AJP3"/>
<dbReference type="EMBL" id="CCYD01000553">
    <property type="protein sequence ID" value="CEG41567.1"/>
    <property type="molecule type" value="Genomic_DNA"/>
</dbReference>
<dbReference type="RefSeq" id="XP_024577936.1">
    <property type="nucleotide sequence ID" value="XM_024727350.1"/>
</dbReference>
<keyword evidence="1" id="KW-0812">Transmembrane</keyword>
<accession>A0A0P1AJP3</accession>
<keyword evidence="1" id="KW-1133">Transmembrane helix</keyword>
<feature type="transmembrane region" description="Helical" evidence="1">
    <location>
        <begin position="6"/>
        <end position="25"/>
    </location>
</feature>
<keyword evidence="3" id="KW-1185">Reference proteome</keyword>
<evidence type="ECO:0000256" key="1">
    <source>
        <dbReference type="SAM" id="Phobius"/>
    </source>
</evidence>
<protein>
    <submittedName>
        <fullName evidence="2">RxLR-like protein</fullName>
    </submittedName>
</protein>
<organism evidence="2 3">
    <name type="scientific">Plasmopara halstedii</name>
    <name type="common">Downy mildew of sunflower</name>
    <dbReference type="NCBI Taxonomy" id="4781"/>
    <lineage>
        <taxon>Eukaryota</taxon>
        <taxon>Sar</taxon>
        <taxon>Stramenopiles</taxon>
        <taxon>Oomycota</taxon>
        <taxon>Peronosporomycetes</taxon>
        <taxon>Peronosporales</taxon>
        <taxon>Peronosporaceae</taxon>
        <taxon>Plasmopara</taxon>
    </lineage>
</organism>
<dbReference type="Proteomes" id="UP000054928">
    <property type="component" value="Unassembled WGS sequence"/>
</dbReference>
<dbReference type="GeneID" id="36406960"/>
<name>A0A0P1AJP3_PLAHL</name>